<evidence type="ECO:0000313" key="2">
    <source>
        <dbReference type="EMBL" id="PSN70112.1"/>
    </source>
</evidence>
<organism evidence="2 3">
    <name type="scientific">Corynespora cassiicola Philippines</name>
    <dbReference type="NCBI Taxonomy" id="1448308"/>
    <lineage>
        <taxon>Eukaryota</taxon>
        <taxon>Fungi</taxon>
        <taxon>Dikarya</taxon>
        <taxon>Ascomycota</taxon>
        <taxon>Pezizomycotina</taxon>
        <taxon>Dothideomycetes</taxon>
        <taxon>Pleosporomycetidae</taxon>
        <taxon>Pleosporales</taxon>
        <taxon>Corynesporascaceae</taxon>
        <taxon>Corynespora</taxon>
    </lineage>
</organism>
<name>A0A2T2NXG6_CORCC</name>
<dbReference type="PANTHER" id="PTHR38790:SF4">
    <property type="entry name" value="2EXR DOMAIN-CONTAINING PROTEIN"/>
    <property type="match status" value="1"/>
</dbReference>
<proteinExistence type="predicted"/>
<dbReference type="AlphaFoldDB" id="A0A2T2NXG6"/>
<dbReference type="EMBL" id="KZ678132">
    <property type="protein sequence ID" value="PSN70112.1"/>
    <property type="molecule type" value="Genomic_DNA"/>
</dbReference>
<feature type="region of interest" description="Disordered" evidence="1">
    <location>
        <begin position="1"/>
        <end position="130"/>
    </location>
</feature>
<feature type="region of interest" description="Disordered" evidence="1">
    <location>
        <begin position="142"/>
        <end position="164"/>
    </location>
</feature>
<protein>
    <submittedName>
        <fullName evidence="2">Uncharacterized protein</fullName>
    </submittedName>
</protein>
<dbReference type="OrthoDB" id="5413827at2759"/>
<reference evidence="2 3" key="1">
    <citation type="journal article" date="2018" name="Front. Microbiol.">
        <title>Genome-Wide Analysis of Corynespora cassiicola Leaf Fall Disease Putative Effectors.</title>
        <authorList>
            <person name="Lopez D."/>
            <person name="Ribeiro S."/>
            <person name="Label P."/>
            <person name="Fumanal B."/>
            <person name="Venisse J.S."/>
            <person name="Kohler A."/>
            <person name="de Oliveira R.R."/>
            <person name="Labutti K."/>
            <person name="Lipzen A."/>
            <person name="Lail K."/>
            <person name="Bauer D."/>
            <person name="Ohm R.A."/>
            <person name="Barry K.W."/>
            <person name="Spatafora J."/>
            <person name="Grigoriev I.V."/>
            <person name="Martin F.M."/>
            <person name="Pujade-Renaud V."/>
        </authorList>
    </citation>
    <scope>NUCLEOTIDE SEQUENCE [LARGE SCALE GENOMIC DNA]</scope>
    <source>
        <strain evidence="2 3">Philippines</strain>
    </source>
</reference>
<sequence length="403" mass="45224">MPSPPPNGQDEPRGSPTKRQKTAASSRWQNRKQSTKFNGPVSIPEEQEQDSSQSINKALKRLSTKLSAELPVHPSIHGSRSDFDKYVASKRRSSSRKSAKDSADVTKAQIEGGNGPNLKKGGDDAGPLLSETTEFSASLNEGVTTYSSPTGKIGSPKEPYVPTTYNSEHITVPKRDLLRRPVAPDSKVAQIWEANRTKSPLLNAPGEVRNCIYELVLGGKTVFIGFQNYAITMRDKSEMDAYGREHVHLDEVEECLPVYRYFCRVYDGLAFPGYLPYVSPADPCLAMGFTLLNRVCRQLYMETAVLPYKFSRIGFQSHLNMFNFIYMEKRLNSAQRGAITRLYIQDQRPNRNLLALLESLEEVIIGQGGDDPRYLQKYMVIRDSQDPRLVEVASKWNNSTQTC</sequence>
<feature type="compositionally biased region" description="Basic residues" evidence="1">
    <location>
        <begin position="88"/>
        <end position="97"/>
    </location>
</feature>
<dbReference type="PANTHER" id="PTHR38790">
    <property type="entry name" value="2EXR DOMAIN-CONTAINING PROTEIN-RELATED"/>
    <property type="match status" value="1"/>
</dbReference>
<evidence type="ECO:0000256" key="1">
    <source>
        <dbReference type="SAM" id="MobiDB-lite"/>
    </source>
</evidence>
<dbReference type="Proteomes" id="UP000240883">
    <property type="component" value="Unassembled WGS sequence"/>
</dbReference>
<keyword evidence="3" id="KW-1185">Reference proteome</keyword>
<evidence type="ECO:0000313" key="3">
    <source>
        <dbReference type="Proteomes" id="UP000240883"/>
    </source>
</evidence>
<accession>A0A2T2NXG6</accession>
<gene>
    <name evidence="2" type="ORF">BS50DRAFT_619030</name>
</gene>